<dbReference type="SMART" id="SM00364">
    <property type="entry name" value="LRR_BAC"/>
    <property type="match status" value="3"/>
</dbReference>
<evidence type="ECO:0008006" key="5">
    <source>
        <dbReference type="Google" id="ProtNLM"/>
    </source>
</evidence>
<organism evidence="3 4">
    <name type="scientific">Sus scrofa</name>
    <name type="common">Pig</name>
    <dbReference type="NCBI Taxonomy" id="9823"/>
    <lineage>
        <taxon>Eukaryota</taxon>
        <taxon>Metazoa</taxon>
        <taxon>Chordata</taxon>
        <taxon>Craniata</taxon>
        <taxon>Vertebrata</taxon>
        <taxon>Euteleostomi</taxon>
        <taxon>Mammalia</taxon>
        <taxon>Eutheria</taxon>
        <taxon>Laurasiatheria</taxon>
        <taxon>Artiodactyla</taxon>
        <taxon>Suina</taxon>
        <taxon>Suidae</taxon>
        <taxon>Sus</taxon>
    </lineage>
</organism>
<dbReference type="PANTHER" id="PTHR48051:SF16">
    <property type="entry name" value="LEUCINE-RICH REPEAT-CONTAINING PROTEIN 2"/>
    <property type="match status" value="1"/>
</dbReference>
<dbReference type="InterPro" id="IPR032675">
    <property type="entry name" value="LRR_dom_sf"/>
</dbReference>
<dbReference type="InterPro" id="IPR001611">
    <property type="entry name" value="Leu-rich_rpt"/>
</dbReference>
<evidence type="ECO:0000256" key="2">
    <source>
        <dbReference type="ARBA" id="ARBA00022737"/>
    </source>
</evidence>
<name>A0A8D1Q7W1_PIG</name>
<keyword evidence="1" id="KW-0433">Leucine-rich repeat</keyword>
<dbReference type="SMART" id="SM00369">
    <property type="entry name" value="LRR_TYP"/>
    <property type="match status" value="3"/>
</dbReference>
<dbReference type="SUPFAM" id="SSF52058">
    <property type="entry name" value="L domain-like"/>
    <property type="match status" value="1"/>
</dbReference>
<dbReference type="PANTHER" id="PTHR48051">
    <property type="match status" value="1"/>
</dbReference>
<keyword evidence="2" id="KW-0677">Repeat</keyword>
<evidence type="ECO:0000313" key="3">
    <source>
        <dbReference type="Ensembl" id="ENSSSCP00055013493.1"/>
    </source>
</evidence>
<evidence type="ECO:0000256" key="1">
    <source>
        <dbReference type="ARBA" id="ARBA00022614"/>
    </source>
</evidence>
<dbReference type="PROSITE" id="PS51450">
    <property type="entry name" value="LRR"/>
    <property type="match status" value="2"/>
</dbReference>
<dbReference type="Pfam" id="PF13855">
    <property type="entry name" value="LRR_8"/>
    <property type="match status" value="1"/>
</dbReference>
<reference evidence="3" key="1">
    <citation type="submission" date="2025-08" db="UniProtKB">
        <authorList>
            <consortium name="Ensembl"/>
        </authorList>
    </citation>
    <scope>IDENTIFICATION</scope>
</reference>
<evidence type="ECO:0000313" key="4">
    <source>
        <dbReference type="Proteomes" id="UP000694724"/>
    </source>
</evidence>
<dbReference type="Ensembl" id="ENSSSCT00055017088.1">
    <property type="protein sequence ID" value="ENSSSCP00055013493.1"/>
    <property type="gene ID" value="ENSSSCG00055008741.1"/>
</dbReference>
<dbReference type="FunFam" id="3.80.10.10:FF:000425">
    <property type="entry name" value="Leucine-rich repeat-containing protein 2"/>
    <property type="match status" value="1"/>
</dbReference>
<dbReference type="Pfam" id="PF00560">
    <property type="entry name" value="LRR_1"/>
    <property type="match status" value="1"/>
</dbReference>
<dbReference type="InterPro" id="IPR050216">
    <property type="entry name" value="LRR_domain-containing"/>
</dbReference>
<dbReference type="Proteomes" id="UP000694724">
    <property type="component" value="Unplaced"/>
</dbReference>
<dbReference type="Gene3D" id="3.80.10.10">
    <property type="entry name" value="Ribonuclease Inhibitor"/>
    <property type="match status" value="2"/>
</dbReference>
<dbReference type="AlphaFoldDB" id="A0A8D1Q7W1"/>
<proteinExistence type="predicted"/>
<sequence>MGHKVVVFDISVVRALWETRVKKHKAWQKKEAERLEKSALEKIKEEWNFVAECRRKGIPQAVYCKNGFVDTSVRLLDKIERNSLARQSSLSKEGHKRSSEFVFELFGEHWKEFPDSLKEQTHLKEWHISNTLIQIIPTYIELFQAMRILDLPKNQISRLPAEIGRLKNLKELNVSFNYLKSIPPELGDCENLEKLDCSGNLELTELPFELSNLKQASFVDISANKFSSVPICVLRMSNLQWLDISNNNLNDLPQDIDRFNQPQTHLLYKNKVAYFLSHAMLTLGEMKLGVESELQLLAYATATATGSPPFKFISLMDNPIENTQCQDGDELVESERDRQHFDKEFMKAYIEDLKERGW</sequence>
<accession>A0A8D1Q7W1</accession>
<dbReference type="InterPro" id="IPR003591">
    <property type="entry name" value="Leu-rich_rpt_typical-subtyp"/>
</dbReference>
<protein>
    <recommendedName>
        <fullName evidence="5">Leucine rich repeat containing 2</fullName>
    </recommendedName>
</protein>